<evidence type="ECO:0000313" key="2">
    <source>
        <dbReference type="EMBL" id="KAF9577885.1"/>
    </source>
</evidence>
<dbReference type="AlphaFoldDB" id="A0A9P6KAQ0"/>
<feature type="region of interest" description="Disordered" evidence="1">
    <location>
        <begin position="116"/>
        <end position="144"/>
    </location>
</feature>
<dbReference type="EMBL" id="JAABOA010004249">
    <property type="protein sequence ID" value="KAF9577885.1"/>
    <property type="molecule type" value="Genomic_DNA"/>
</dbReference>
<dbReference type="OrthoDB" id="515401at2759"/>
<name>A0A9P6KAQ0_9FUNG</name>
<protein>
    <submittedName>
        <fullName evidence="2">Uncharacterized protein</fullName>
    </submittedName>
</protein>
<feature type="region of interest" description="Disordered" evidence="1">
    <location>
        <begin position="33"/>
        <end position="56"/>
    </location>
</feature>
<keyword evidence="3" id="KW-1185">Reference proteome</keyword>
<proteinExistence type="predicted"/>
<dbReference type="Proteomes" id="UP000780801">
    <property type="component" value="Unassembled WGS sequence"/>
</dbReference>
<organism evidence="2 3">
    <name type="scientific">Lunasporangiospora selenospora</name>
    <dbReference type="NCBI Taxonomy" id="979761"/>
    <lineage>
        <taxon>Eukaryota</taxon>
        <taxon>Fungi</taxon>
        <taxon>Fungi incertae sedis</taxon>
        <taxon>Mucoromycota</taxon>
        <taxon>Mortierellomycotina</taxon>
        <taxon>Mortierellomycetes</taxon>
        <taxon>Mortierellales</taxon>
        <taxon>Mortierellaceae</taxon>
        <taxon>Lunasporangiospora</taxon>
    </lineage>
</organism>
<evidence type="ECO:0000313" key="3">
    <source>
        <dbReference type="Proteomes" id="UP000780801"/>
    </source>
</evidence>
<feature type="non-terminal residue" evidence="2">
    <location>
        <position position="1"/>
    </location>
</feature>
<comment type="caution">
    <text evidence="2">The sequence shown here is derived from an EMBL/GenBank/DDBJ whole genome shotgun (WGS) entry which is preliminary data.</text>
</comment>
<accession>A0A9P6KAQ0</accession>
<evidence type="ECO:0000256" key="1">
    <source>
        <dbReference type="SAM" id="MobiDB-lite"/>
    </source>
</evidence>
<gene>
    <name evidence="2" type="ORF">BGW38_006626</name>
</gene>
<reference evidence="2" key="1">
    <citation type="journal article" date="2020" name="Fungal Divers.">
        <title>Resolving the Mortierellaceae phylogeny through synthesis of multi-gene phylogenetics and phylogenomics.</title>
        <authorList>
            <person name="Vandepol N."/>
            <person name="Liber J."/>
            <person name="Desiro A."/>
            <person name="Na H."/>
            <person name="Kennedy M."/>
            <person name="Barry K."/>
            <person name="Grigoriev I.V."/>
            <person name="Miller A.N."/>
            <person name="O'Donnell K."/>
            <person name="Stajich J.E."/>
            <person name="Bonito G."/>
        </authorList>
    </citation>
    <scope>NUCLEOTIDE SEQUENCE</scope>
    <source>
        <strain evidence="2">KOD1015</strain>
    </source>
</reference>
<sequence>HMRPGQMFNFLNILENRCHVLRNRLGMPHQLQLSGDQQQPMSPPQLSPQMATTPTSECGFQSLSLTSPVRDERMCYQWPVVESGAGTEAGSFAPQQQAPRQEGELNQYMYSNEDAPETETMDQDLHQKQQQQHQQQEGEEEENGNNLLVVGSSSVGSSYTTAPCYSMGLGMSTPATMVGGLMETNMSSGHHNRLWHVSAAPAAAMAIYASTS</sequence>